<dbReference type="RefSeq" id="WP_010038984.1">
    <property type="nucleotide sequence ID" value="NZ_CP025958.1"/>
</dbReference>
<protein>
    <submittedName>
        <fullName evidence="1">Uncharacterized protein</fullName>
    </submittedName>
</protein>
<accession>A0A2Z3GTP5</accession>
<dbReference type="EMBL" id="CP025958">
    <property type="protein sequence ID" value="AWM35911.1"/>
    <property type="molecule type" value="Genomic_DNA"/>
</dbReference>
<evidence type="ECO:0000313" key="1">
    <source>
        <dbReference type="EMBL" id="AWM35911.1"/>
    </source>
</evidence>
<reference evidence="1 2" key="1">
    <citation type="submission" date="2018-01" db="EMBL/GenBank/DDBJ databases">
        <title>G. obscuriglobus.</title>
        <authorList>
            <person name="Franke J."/>
            <person name="Blomberg W."/>
            <person name="Selmecki A."/>
        </authorList>
    </citation>
    <scope>NUCLEOTIDE SEQUENCE [LARGE SCALE GENOMIC DNA]</scope>
    <source>
        <strain evidence="1 2">DSM 5831</strain>
    </source>
</reference>
<dbReference type="AlphaFoldDB" id="A0A2Z3GTP5"/>
<sequence length="238" mass="25494">MIVRYGSYQHDDGECAVAVDQQALENDAGQYYARRVTWTISGQLQADTAAALAVKMVQLERAYAVWYRDLVLADGPTVVWQLPNAGSTTGVKIVKPPSYPSGAGAQLTTFVDYSIVATADYPAGGGENLLRSFTETLAFSGGGPRRTVVECANAPPQEQVLALYTAFRATQIGQAVGLTGYPTPPAPLWPGKLEVDGEPTLGSPRLRNGVYVDWPVSWAYRFVSATPLAGVPNRWPAG</sequence>
<organism evidence="1 2">
    <name type="scientific">Gemmata obscuriglobus</name>
    <dbReference type="NCBI Taxonomy" id="114"/>
    <lineage>
        <taxon>Bacteria</taxon>
        <taxon>Pseudomonadati</taxon>
        <taxon>Planctomycetota</taxon>
        <taxon>Planctomycetia</taxon>
        <taxon>Gemmatales</taxon>
        <taxon>Gemmataceae</taxon>
        <taxon>Gemmata</taxon>
    </lineage>
</organism>
<dbReference type="Proteomes" id="UP000245802">
    <property type="component" value="Chromosome"/>
</dbReference>
<evidence type="ECO:0000313" key="2">
    <source>
        <dbReference type="Proteomes" id="UP000245802"/>
    </source>
</evidence>
<gene>
    <name evidence="1" type="ORF">C1280_02050</name>
</gene>
<dbReference type="KEGG" id="gog:C1280_02050"/>
<dbReference type="OrthoDB" id="257744at2"/>
<proteinExistence type="predicted"/>
<name>A0A2Z3GTP5_9BACT</name>
<keyword evidence="2" id="KW-1185">Reference proteome</keyword>